<dbReference type="RefSeq" id="WP_065142632.1">
    <property type="nucleotide sequence ID" value="NZ_LZLS01000025.1"/>
</dbReference>
<accession>A0A1A3P8R3</accession>
<organism evidence="2 3">
    <name type="scientific">Mycobacterium asiaticum</name>
    <dbReference type="NCBI Taxonomy" id="1790"/>
    <lineage>
        <taxon>Bacteria</taxon>
        <taxon>Bacillati</taxon>
        <taxon>Actinomycetota</taxon>
        <taxon>Actinomycetes</taxon>
        <taxon>Mycobacteriales</taxon>
        <taxon>Mycobacteriaceae</taxon>
        <taxon>Mycobacterium</taxon>
    </lineage>
</organism>
<dbReference type="Proteomes" id="UP000093928">
    <property type="component" value="Unassembled WGS sequence"/>
</dbReference>
<comment type="caution">
    <text evidence="2">The sequence shown here is derived from an EMBL/GenBank/DDBJ whole genome shotgun (WGS) entry which is preliminary data.</text>
</comment>
<dbReference type="OrthoDB" id="4760328at2"/>
<dbReference type="AlphaFoldDB" id="A0A1A3P8R3"/>
<dbReference type="Pfam" id="PF23275">
    <property type="entry name" value="TPR_23"/>
    <property type="match status" value="1"/>
</dbReference>
<dbReference type="EMBL" id="LZLS01000025">
    <property type="protein sequence ID" value="OBK30551.1"/>
    <property type="molecule type" value="Genomic_DNA"/>
</dbReference>
<dbReference type="InterPro" id="IPR057037">
    <property type="entry name" value="TPR_rep_actino"/>
</dbReference>
<evidence type="ECO:0000313" key="3">
    <source>
        <dbReference type="Proteomes" id="UP000093928"/>
    </source>
</evidence>
<feature type="domain" description="TPR repeat" evidence="1">
    <location>
        <begin position="2"/>
        <end position="162"/>
    </location>
</feature>
<evidence type="ECO:0000313" key="2">
    <source>
        <dbReference type="EMBL" id="OBK30551.1"/>
    </source>
</evidence>
<reference evidence="2 3" key="1">
    <citation type="submission" date="2016-06" db="EMBL/GenBank/DDBJ databases">
        <authorList>
            <person name="Kjaerup R.B."/>
            <person name="Dalgaard T.S."/>
            <person name="Juul-Madsen H.R."/>
        </authorList>
    </citation>
    <scope>NUCLEOTIDE SEQUENCE [LARGE SCALE GENOMIC DNA]</scope>
    <source>
        <strain evidence="2 3">1165133.8</strain>
    </source>
</reference>
<sequence>MGMQTLPAQVRDLLTKDPVTVLGLHPNAAAKSIPITQFNALNDMLGKGNRGLALGSDVDRALLNQASRVAAGEHSKIALVSDPDATSGTSRAYLSEAQINGTVSAMMSTASVDHQAVTDFLHAGPAMDRVNGDHFDNNQAFTALATAHFGPNDHGWKDMLDWIGPNAHTPGFEGHQAAVAADSLAHLAARNHDLLGGRIPILDAATDATGRFESLGQRDPELVKALTRNLTPYFGNLGGIEVPGIDSTGISKFGNSTQMQNLFEVLSSDPASAEGLKEAAASWDHYYAERYGETGNVEYARAAGQLESALHGGYQAEMDDLKRNGDTARILDYNQRSADWDSKKGMISDVFGTLPLNKLPGGDALSFLGKMVIDGYNPYLKLEEIPPVTPGNAPLDPVAAAVANYDREFNVLTDQIYHDYSIVEGYENRDHSIVGAFQNVQTPSGSVNFFVPDGNNGWKLDWNAITSHWQQFIQTYSDLEQSGQLKTGSWAESYMYGQRNIVIDSVGLLDPGNVSNPPMGR</sequence>
<name>A0A1A3P8R3_MYCAS</name>
<proteinExistence type="predicted"/>
<protein>
    <recommendedName>
        <fullName evidence="1">TPR repeat domain-containing protein</fullName>
    </recommendedName>
</protein>
<gene>
    <name evidence="2" type="ORF">A5634_15880</name>
</gene>
<evidence type="ECO:0000259" key="1">
    <source>
        <dbReference type="Pfam" id="PF23275"/>
    </source>
</evidence>